<dbReference type="PROSITE" id="PS00211">
    <property type="entry name" value="ABC_TRANSPORTER_1"/>
    <property type="match status" value="1"/>
</dbReference>
<keyword evidence="1" id="KW-0813">Transport</keyword>
<evidence type="ECO:0000313" key="6">
    <source>
        <dbReference type="EMBL" id="CAA9567908.1"/>
    </source>
</evidence>
<dbReference type="InterPro" id="IPR027417">
    <property type="entry name" value="P-loop_NTPase"/>
</dbReference>
<dbReference type="InterPro" id="IPR050319">
    <property type="entry name" value="ABC_transp_ATP-bind"/>
</dbReference>
<sequence>MVEQLSVSHADRTTLPAGTSETTTPVLDVRHLTKVFPIGGLFSRAGVHALQDVSFTIDAGQIVALVGESGSGKSTTARLIARLVKPTSGELLLDGTDVLKSQPRPTMEYRRRVQMIFQDPFGSLNPVHTIGHHLARPLQIHGKVRSGRDLRERIHALLDQVGLNPPAEVAAKFPHQLSGGQRQRVAFARALAVDPLVLLADEPISMLDVSIRMGILNLMDRLKDERRIASLYITHDIASARYIADNTVVMYAGRMVEGAESVELIDRPAHPYTKLLLSAVPNPKAGLKVTRTEARGEIPSLINPRPGCPFADRCPSVMPVCREQMPGFERLGDQHWVRCHLYGAGSEDHALAAMRPLTLYKPKTNRDVAAD</sequence>
<dbReference type="GO" id="GO:0055085">
    <property type="term" value="P:transmembrane transport"/>
    <property type="evidence" value="ECO:0007669"/>
    <property type="project" value="UniProtKB-ARBA"/>
</dbReference>
<dbReference type="InterPro" id="IPR017871">
    <property type="entry name" value="ABC_transporter-like_CS"/>
</dbReference>
<organism evidence="6">
    <name type="scientific">uncultured Thermomicrobiales bacterium</name>
    <dbReference type="NCBI Taxonomy" id="1645740"/>
    <lineage>
        <taxon>Bacteria</taxon>
        <taxon>Pseudomonadati</taxon>
        <taxon>Thermomicrobiota</taxon>
        <taxon>Thermomicrobia</taxon>
        <taxon>Thermomicrobiales</taxon>
        <taxon>environmental samples</taxon>
    </lineage>
</organism>
<dbReference type="AlphaFoldDB" id="A0A6J4V2V2"/>
<dbReference type="FunFam" id="3.40.50.300:FF:000016">
    <property type="entry name" value="Oligopeptide ABC transporter ATP-binding component"/>
    <property type="match status" value="1"/>
</dbReference>
<evidence type="ECO:0000256" key="4">
    <source>
        <dbReference type="SAM" id="MobiDB-lite"/>
    </source>
</evidence>
<dbReference type="PANTHER" id="PTHR43776:SF8">
    <property type="entry name" value="ABC TRANSPORTER, ATP-BINDING PROTEIN"/>
    <property type="match status" value="1"/>
</dbReference>
<dbReference type="SUPFAM" id="SSF52540">
    <property type="entry name" value="P-loop containing nucleoside triphosphate hydrolases"/>
    <property type="match status" value="1"/>
</dbReference>
<dbReference type="PANTHER" id="PTHR43776">
    <property type="entry name" value="TRANSPORT ATP-BINDING PROTEIN"/>
    <property type="match status" value="1"/>
</dbReference>
<evidence type="ECO:0000256" key="3">
    <source>
        <dbReference type="ARBA" id="ARBA00022840"/>
    </source>
</evidence>
<dbReference type="GO" id="GO:0005524">
    <property type="term" value="F:ATP binding"/>
    <property type="evidence" value="ECO:0007669"/>
    <property type="project" value="UniProtKB-KW"/>
</dbReference>
<proteinExistence type="predicted"/>
<keyword evidence="3 6" id="KW-0067">ATP-binding</keyword>
<dbReference type="SMART" id="SM00382">
    <property type="entry name" value="AAA"/>
    <property type="match status" value="1"/>
</dbReference>
<dbReference type="Pfam" id="PF00005">
    <property type="entry name" value="ABC_tran"/>
    <property type="match status" value="1"/>
</dbReference>
<dbReference type="EMBL" id="CADCWK010000252">
    <property type="protein sequence ID" value="CAA9567908.1"/>
    <property type="molecule type" value="Genomic_DNA"/>
</dbReference>
<dbReference type="InterPro" id="IPR003439">
    <property type="entry name" value="ABC_transporter-like_ATP-bd"/>
</dbReference>
<dbReference type="CDD" id="cd03257">
    <property type="entry name" value="ABC_NikE_OppD_transporters"/>
    <property type="match status" value="1"/>
</dbReference>
<evidence type="ECO:0000256" key="1">
    <source>
        <dbReference type="ARBA" id="ARBA00022448"/>
    </source>
</evidence>
<gene>
    <name evidence="6" type="ORF">AVDCRST_MAG33-2234</name>
</gene>
<dbReference type="Gene3D" id="3.40.50.300">
    <property type="entry name" value="P-loop containing nucleotide triphosphate hydrolases"/>
    <property type="match status" value="1"/>
</dbReference>
<feature type="domain" description="ABC transporter" evidence="5">
    <location>
        <begin position="27"/>
        <end position="277"/>
    </location>
</feature>
<reference evidence="6" key="1">
    <citation type="submission" date="2020-02" db="EMBL/GenBank/DDBJ databases">
        <authorList>
            <person name="Meier V. D."/>
        </authorList>
    </citation>
    <scope>NUCLEOTIDE SEQUENCE</scope>
    <source>
        <strain evidence="6">AVDCRST_MAG33</strain>
    </source>
</reference>
<evidence type="ECO:0000256" key="2">
    <source>
        <dbReference type="ARBA" id="ARBA00022741"/>
    </source>
</evidence>
<dbReference type="GO" id="GO:0015833">
    <property type="term" value="P:peptide transport"/>
    <property type="evidence" value="ECO:0007669"/>
    <property type="project" value="InterPro"/>
</dbReference>
<evidence type="ECO:0000259" key="5">
    <source>
        <dbReference type="PROSITE" id="PS50893"/>
    </source>
</evidence>
<dbReference type="InterPro" id="IPR013563">
    <property type="entry name" value="Oligopep_ABC_C"/>
</dbReference>
<keyword evidence="2" id="KW-0547">Nucleotide-binding</keyword>
<accession>A0A6J4V2V2</accession>
<dbReference type="GO" id="GO:0016887">
    <property type="term" value="F:ATP hydrolysis activity"/>
    <property type="evidence" value="ECO:0007669"/>
    <property type="project" value="InterPro"/>
</dbReference>
<feature type="region of interest" description="Disordered" evidence="4">
    <location>
        <begin position="1"/>
        <end position="22"/>
    </location>
</feature>
<dbReference type="Pfam" id="PF08352">
    <property type="entry name" value="oligo_HPY"/>
    <property type="match status" value="1"/>
</dbReference>
<dbReference type="InterPro" id="IPR003593">
    <property type="entry name" value="AAA+_ATPase"/>
</dbReference>
<dbReference type="NCBIfam" id="TIGR01727">
    <property type="entry name" value="oligo_HPY"/>
    <property type="match status" value="1"/>
</dbReference>
<name>A0A6J4V2V2_9BACT</name>
<protein>
    <submittedName>
        <fullName evidence="6">Chitobiose ABC transporter, ATP-binding protein 2</fullName>
    </submittedName>
</protein>
<dbReference type="PROSITE" id="PS50893">
    <property type="entry name" value="ABC_TRANSPORTER_2"/>
    <property type="match status" value="1"/>
</dbReference>